<sequence>MQALTMVTVFLLVLASGYALYDSSSLPGEYFERQMLETYEGSNIDDSPQAQAERRDLLIKVAAVFMIISSTIGEVVAVWWFTVVLQCYHYFKDLNFRRSKQDVTMSFEAAKNFA</sequence>
<feature type="chain" id="PRO_5009314895" evidence="2">
    <location>
        <begin position="20"/>
        <end position="114"/>
    </location>
</feature>
<keyword evidence="3" id="KW-1185">Reference proteome</keyword>
<dbReference type="PANTHER" id="PTHR34851:SF5">
    <property type="entry name" value="MARVEL DOMAIN-CONTAINING PROTEIN"/>
    <property type="match status" value="1"/>
</dbReference>
<evidence type="ECO:0000313" key="3">
    <source>
        <dbReference type="Proteomes" id="UP000095287"/>
    </source>
</evidence>
<feature type="signal peptide" evidence="2">
    <location>
        <begin position="1"/>
        <end position="19"/>
    </location>
</feature>
<accession>A0A1I8AN89</accession>
<dbReference type="WBParaSite" id="L893_g7183.t1">
    <property type="protein sequence ID" value="L893_g7183.t1"/>
    <property type="gene ID" value="L893_g7183"/>
</dbReference>
<dbReference type="PANTHER" id="PTHR34851">
    <property type="entry name" value="PROTEIN CBG05235-RELATED"/>
    <property type="match status" value="1"/>
</dbReference>
<reference evidence="4" key="1">
    <citation type="submission" date="2016-11" db="UniProtKB">
        <authorList>
            <consortium name="WormBaseParasite"/>
        </authorList>
    </citation>
    <scope>IDENTIFICATION</scope>
</reference>
<dbReference type="Proteomes" id="UP000095287">
    <property type="component" value="Unplaced"/>
</dbReference>
<organism evidence="3 4">
    <name type="scientific">Steinernema glaseri</name>
    <dbReference type="NCBI Taxonomy" id="37863"/>
    <lineage>
        <taxon>Eukaryota</taxon>
        <taxon>Metazoa</taxon>
        <taxon>Ecdysozoa</taxon>
        <taxon>Nematoda</taxon>
        <taxon>Chromadorea</taxon>
        <taxon>Rhabditida</taxon>
        <taxon>Tylenchina</taxon>
        <taxon>Panagrolaimomorpha</taxon>
        <taxon>Strongyloidoidea</taxon>
        <taxon>Steinernematidae</taxon>
        <taxon>Steinernema</taxon>
    </lineage>
</organism>
<dbReference type="InterPro" id="IPR056709">
    <property type="entry name" value="DUF7807"/>
</dbReference>
<protein>
    <submittedName>
        <fullName evidence="4">Uncharacterized protein</fullName>
    </submittedName>
</protein>
<feature type="transmembrane region" description="Helical" evidence="1">
    <location>
        <begin position="63"/>
        <end position="91"/>
    </location>
</feature>
<proteinExistence type="predicted"/>
<keyword evidence="1" id="KW-0812">Transmembrane</keyword>
<keyword evidence="1" id="KW-0472">Membrane</keyword>
<evidence type="ECO:0000313" key="4">
    <source>
        <dbReference type="WBParaSite" id="L893_g7183.t1"/>
    </source>
</evidence>
<keyword evidence="1" id="KW-1133">Transmembrane helix</keyword>
<keyword evidence="2" id="KW-0732">Signal</keyword>
<name>A0A1I8AN89_9BILA</name>
<dbReference type="Pfam" id="PF25093">
    <property type="entry name" value="DUF7807"/>
    <property type="match status" value="1"/>
</dbReference>
<dbReference type="AlphaFoldDB" id="A0A1I8AN89"/>
<evidence type="ECO:0000256" key="2">
    <source>
        <dbReference type="SAM" id="SignalP"/>
    </source>
</evidence>
<evidence type="ECO:0000256" key="1">
    <source>
        <dbReference type="SAM" id="Phobius"/>
    </source>
</evidence>